<accession>A0A2P4YDV0</accession>
<proteinExistence type="predicted"/>
<dbReference type="OrthoDB" id="128621at2759"/>
<evidence type="ECO:0000313" key="2">
    <source>
        <dbReference type="EMBL" id="POM75990.1"/>
    </source>
</evidence>
<feature type="region of interest" description="Disordered" evidence="1">
    <location>
        <begin position="42"/>
        <end position="77"/>
    </location>
</feature>
<protein>
    <submittedName>
        <fullName evidence="2">Uncharacterized protein</fullName>
    </submittedName>
</protein>
<dbReference type="AlphaFoldDB" id="A0A2P4YDV0"/>
<sequence length="77" mass="8631">MDVAIVNAYIVFREAQKSSTGKSVTNAEFLLELHAEMLALGKRDFTDRPPKQQTESGTMLPPLPPDHEAKECPEYQI</sequence>
<dbReference type="EMBL" id="NCKW01003576">
    <property type="protein sequence ID" value="POM75990.1"/>
    <property type="molecule type" value="Genomic_DNA"/>
</dbReference>
<comment type="caution">
    <text evidence="2">The sequence shown here is derived from an EMBL/GenBank/DDBJ whole genome shotgun (WGS) entry which is preliminary data.</text>
</comment>
<organism evidence="2 3">
    <name type="scientific">Phytophthora palmivora</name>
    <dbReference type="NCBI Taxonomy" id="4796"/>
    <lineage>
        <taxon>Eukaryota</taxon>
        <taxon>Sar</taxon>
        <taxon>Stramenopiles</taxon>
        <taxon>Oomycota</taxon>
        <taxon>Peronosporomycetes</taxon>
        <taxon>Peronosporales</taxon>
        <taxon>Peronosporaceae</taxon>
        <taxon>Phytophthora</taxon>
    </lineage>
</organism>
<keyword evidence="3" id="KW-1185">Reference proteome</keyword>
<evidence type="ECO:0000313" key="3">
    <source>
        <dbReference type="Proteomes" id="UP000237271"/>
    </source>
</evidence>
<reference evidence="2 3" key="1">
    <citation type="journal article" date="2017" name="Genome Biol. Evol.">
        <title>Phytophthora megakarya and P. palmivora, closely related causal agents of cacao black pod rot, underwent increases in genome sizes and gene numbers by different mechanisms.</title>
        <authorList>
            <person name="Ali S.S."/>
            <person name="Shao J."/>
            <person name="Lary D.J."/>
            <person name="Kronmiller B."/>
            <person name="Shen D."/>
            <person name="Strem M.D."/>
            <person name="Amoako-Attah I."/>
            <person name="Akrofi A.Y."/>
            <person name="Begoude B.A."/>
            <person name="Ten Hoopen G.M."/>
            <person name="Coulibaly K."/>
            <person name="Kebe B.I."/>
            <person name="Melnick R.L."/>
            <person name="Guiltinan M.J."/>
            <person name="Tyler B.M."/>
            <person name="Meinhardt L.W."/>
            <person name="Bailey B.A."/>
        </authorList>
    </citation>
    <scope>NUCLEOTIDE SEQUENCE [LARGE SCALE GENOMIC DNA]</scope>
    <source>
        <strain evidence="3">sbr112.9</strain>
    </source>
</reference>
<dbReference type="Proteomes" id="UP000237271">
    <property type="component" value="Unassembled WGS sequence"/>
</dbReference>
<feature type="compositionally biased region" description="Basic and acidic residues" evidence="1">
    <location>
        <begin position="65"/>
        <end position="77"/>
    </location>
</feature>
<gene>
    <name evidence="2" type="ORF">PHPALM_6824</name>
</gene>
<name>A0A2P4YDV0_9STRA</name>
<evidence type="ECO:0000256" key="1">
    <source>
        <dbReference type="SAM" id="MobiDB-lite"/>
    </source>
</evidence>